<organism evidence="1 2">
    <name type="scientific">Phrynocephalus forsythii</name>
    <dbReference type="NCBI Taxonomy" id="171643"/>
    <lineage>
        <taxon>Eukaryota</taxon>
        <taxon>Metazoa</taxon>
        <taxon>Chordata</taxon>
        <taxon>Craniata</taxon>
        <taxon>Vertebrata</taxon>
        <taxon>Euteleostomi</taxon>
        <taxon>Lepidosauria</taxon>
        <taxon>Squamata</taxon>
        <taxon>Bifurcata</taxon>
        <taxon>Unidentata</taxon>
        <taxon>Episquamata</taxon>
        <taxon>Toxicofera</taxon>
        <taxon>Iguania</taxon>
        <taxon>Acrodonta</taxon>
        <taxon>Agamidae</taxon>
        <taxon>Agaminae</taxon>
        <taxon>Phrynocephalus</taxon>
    </lineage>
</organism>
<protein>
    <submittedName>
        <fullName evidence="1">Uncharacterized protein</fullName>
    </submittedName>
</protein>
<evidence type="ECO:0000313" key="2">
    <source>
        <dbReference type="Proteomes" id="UP001142489"/>
    </source>
</evidence>
<proteinExistence type="predicted"/>
<reference evidence="1" key="1">
    <citation type="journal article" date="2023" name="DNA Res.">
        <title>Chromosome-level genome assembly of Phrynocephalus forsythii using third-generation DNA sequencing and Hi-C analysis.</title>
        <authorList>
            <person name="Qi Y."/>
            <person name="Zhao W."/>
            <person name="Zhao Y."/>
            <person name="Niu C."/>
            <person name="Cao S."/>
            <person name="Zhang Y."/>
        </authorList>
    </citation>
    <scope>NUCLEOTIDE SEQUENCE</scope>
    <source>
        <tissue evidence="1">Muscle</tissue>
    </source>
</reference>
<keyword evidence="2" id="KW-1185">Reference proteome</keyword>
<comment type="caution">
    <text evidence="1">The sequence shown here is derived from an EMBL/GenBank/DDBJ whole genome shotgun (WGS) entry which is preliminary data.</text>
</comment>
<name>A0A9Q1ARS5_9SAUR</name>
<dbReference type="EMBL" id="JAPFRF010000019">
    <property type="protein sequence ID" value="KAJ7307267.1"/>
    <property type="molecule type" value="Genomic_DNA"/>
</dbReference>
<dbReference type="AlphaFoldDB" id="A0A9Q1ARS5"/>
<gene>
    <name evidence="1" type="ORF">JRQ81_009266</name>
</gene>
<dbReference type="Proteomes" id="UP001142489">
    <property type="component" value="Unassembled WGS sequence"/>
</dbReference>
<accession>A0A9Q1ARS5</accession>
<evidence type="ECO:0000313" key="1">
    <source>
        <dbReference type="EMBL" id="KAJ7307267.1"/>
    </source>
</evidence>
<sequence>MNFHGADRPKTSAKAHLEAPSNVHQAKVVTPSFIINTRIIPSSPSNAKLSLAGPNLQRGNPIDNVSKAFLKVMSYLHVFFLELCFSLRFKISDREMNEYNIFNLLMLPSSLITCSGEAKCIAAFSVADRKGVGISPQAAGTELVSVLCMEVVSLDMELEPPPLGVPCMETSPEDMVLALDRGMGSGQPLVVALCMVASAEGKELDPEVGTESEPPLVVALCMGTSPEGMAWVVGMDMVLEQSLQVVPCMETSPEDMVWVVGMDTVLGQPQQVVPCRETSPEDMVLALDRGMGSGQPLVVALCMVASAEGKELDPEVGMESEPPLVVALCMETSPEDTVWVVDMEQGPPRQVALHMAPYFQDMVLAQPLLAVPYMKASPEDMVMAPSRELGPPQWVVPCMVPPLESMVLAVNMAQEGM</sequence>